<dbReference type="InterPro" id="IPR000683">
    <property type="entry name" value="Gfo/Idh/MocA-like_OxRdtase_N"/>
</dbReference>
<sequence>MKKTTFAVIGTGVVGERIIKQIQAHPTCEIVGVYDENEERLTTVASMYQLNQMATLHDLLALQADWVYIGTPPMSHYALAAQVAERGSNILCEKPLAHDAKEGEQMVVLADKYQVKTAMHFPMMYSAAVQTLKEKITQGELGDILRIEFQAYFPVWPRPWQQNPWIATRAQGGFIREIFPHYLQLTHHLFGDIVFTAHQTNYPLDETQCETAAVAIGMVQKIPLLCNAITQQAGKEKLTYTIYGTKQNVTIQDWADIYVTNRDGMQQQIEPTTTDHSLLDAIIHAKNTVTFAEGAKIQHWIDELLQG</sequence>
<feature type="domain" description="Gfo/Idh/MocA-like oxidoreductase C-terminal" evidence="3">
    <location>
        <begin position="133"/>
        <end position="304"/>
    </location>
</feature>
<dbReference type="InterPro" id="IPR052515">
    <property type="entry name" value="Gfo/Idh/MocA_Oxidoreductase"/>
</dbReference>
<dbReference type="GO" id="GO:0000166">
    <property type="term" value="F:nucleotide binding"/>
    <property type="evidence" value="ECO:0007669"/>
    <property type="project" value="InterPro"/>
</dbReference>
<dbReference type="PANTHER" id="PTHR43249:SF1">
    <property type="entry name" value="D-GLUCOSIDE 3-DEHYDROGENASE"/>
    <property type="match status" value="1"/>
</dbReference>
<comment type="caution">
    <text evidence="4">The sequence shown here is derived from an EMBL/GenBank/DDBJ whole genome shotgun (WGS) entry which is preliminary data.</text>
</comment>
<evidence type="ECO:0008006" key="6">
    <source>
        <dbReference type="Google" id="ProtNLM"/>
    </source>
</evidence>
<gene>
    <name evidence="4" type="ORF">GCM10007425_24070</name>
</gene>
<dbReference type="SUPFAM" id="SSF51735">
    <property type="entry name" value="NAD(P)-binding Rossmann-fold domains"/>
    <property type="match status" value="1"/>
</dbReference>
<dbReference type="Pfam" id="PF01408">
    <property type="entry name" value="GFO_IDH_MocA"/>
    <property type="match status" value="1"/>
</dbReference>
<protein>
    <recommendedName>
        <fullName evidence="6">Gfo/Idh/MocA family oxidoreductase</fullName>
    </recommendedName>
</protein>
<reference evidence="4" key="2">
    <citation type="submission" date="2020-09" db="EMBL/GenBank/DDBJ databases">
        <authorList>
            <person name="Sun Q."/>
            <person name="Zhou Y."/>
        </authorList>
    </citation>
    <scope>NUCLEOTIDE SEQUENCE</scope>
    <source>
        <strain evidence="4">CGMCC 1.15760</strain>
    </source>
</reference>
<dbReference type="Gene3D" id="3.40.50.720">
    <property type="entry name" value="NAD(P)-binding Rossmann-like Domain"/>
    <property type="match status" value="1"/>
</dbReference>
<dbReference type="PANTHER" id="PTHR43249">
    <property type="entry name" value="UDP-N-ACETYL-2-AMINO-2-DEOXY-D-GLUCURONATE OXIDASE"/>
    <property type="match status" value="1"/>
</dbReference>
<dbReference type="SUPFAM" id="SSF55347">
    <property type="entry name" value="Glyceraldehyde-3-phosphate dehydrogenase-like, C-terminal domain"/>
    <property type="match status" value="1"/>
</dbReference>
<dbReference type="Pfam" id="PF02894">
    <property type="entry name" value="GFO_IDH_MocA_C"/>
    <property type="match status" value="1"/>
</dbReference>
<dbReference type="InterPro" id="IPR036291">
    <property type="entry name" value="NAD(P)-bd_dom_sf"/>
</dbReference>
<reference evidence="4" key="1">
    <citation type="journal article" date="2014" name="Int. J. Syst. Evol. Microbiol.">
        <title>Complete genome sequence of Corynebacterium casei LMG S-19264T (=DSM 44701T), isolated from a smear-ripened cheese.</title>
        <authorList>
            <consortium name="US DOE Joint Genome Institute (JGI-PGF)"/>
            <person name="Walter F."/>
            <person name="Albersmeier A."/>
            <person name="Kalinowski J."/>
            <person name="Ruckert C."/>
        </authorList>
    </citation>
    <scope>NUCLEOTIDE SEQUENCE</scope>
    <source>
        <strain evidence="4">CGMCC 1.15760</strain>
    </source>
</reference>
<dbReference type="EMBL" id="BMJT01000008">
    <property type="protein sequence ID" value="GGG28661.1"/>
    <property type="molecule type" value="Genomic_DNA"/>
</dbReference>
<feature type="domain" description="Gfo/Idh/MocA-like oxidoreductase N-terminal" evidence="2">
    <location>
        <begin position="6"/>
        <end position="118"/>
    </location>
</feature>
<dbReference type="Gene3D" id="3.30.360.10">
    <property type="entry name" value="Dihydrodipicolinate Reductase, domain 2"/>
    <property type="match status" value="1"/>
</dbReference>
<comment type="similarity">
    <text evidence="1">Belongs to the Gfo/Idh/MocA family.</text>
</comment>
<evidence type="ECO:0000259" key="3">
    <source>
        <dbReference type="Pfam" id="PF02894"/>
    </source>
</evidence>
<name>A0A917G962_9BACI</name>
<evidence type="ECO:0000313" key="5">
    <source>
        <dbReference type="Proteomes" id="UP000616608"/>
    </source>
</evidence>
<accession>A0A917G962</accession>
<proteinExistence type="inferred from homology"/>
<dbReference type="Proteomes" id="UP000616608">
    <property type="component" value="Unassembled WGS sequence"/>
</dbReference>
<evidence type="ECO:0000256" key="1">
    <source>
        <dbReference type="ARBA" id="ARBA00010928"/>
    </source>
</evidence>
<keyword evidence="5" id="KW-1185">Reference proteome</keyword>
<organism evidence="4 5">
    <name type="scientific">Lysinibacillus alkalisoli</name>
    <dbReference type="NCBI Taxonomy" id="1911548"/>
    <lineage>
        <taxon>Bacteria</taxon>
        <taxon>Bacillati</taxon>
        <taxon>Bacillota</taxon>
        <taxon>Bacilli</taxon>
        <taxon>Bacillales</taxon>
        <taxon>Bacillaceae</taxon>
        <taxon>Lysinibacillus</taxon>
    </lineage>
</organism>
<evidence type="ECO:0000313" key="4">
    <source>
        <dbReference type="EMBL" id="GGG28661.1"/>
    </source>
</evidence>
<dbReference type="RefSeq" id="WP_188615309.1">
    <property type="nucleotide sequence ID" value="NZ_BMJT01000008.1"/>
</dbReference>
<dbReference type="AlphaFoldDB" id="A0A917G962"/>
<evidence type="ECO:0000259" key="2">
    <source>
        <dbReference type="Pfam" id="PF01408"/>
    </source>
</evidence>
<dbReference type="InterPro" id="IPR004104">
    <property type="entry name" value="Gfo/Idh/MocA-like_OxRdtase_C"/>
</dbReference>